<sequence length="51" mass="5999">MRVTLKILRYNPEADQAPHWESYSLDAEPTDRVLDLLHNVKWDTDGTLAFR</sequence>
<proteinExistence type="inferred from homology"/>
<accession>A0A7C4ZFZ1</accession>
<evidence type="ECO:0000259" key="4">
    <source>
        <dbReference type="Pfam" id="PF13085"/>
    </source>
</evidence>
<dbReference type="InterPro" id="IPR012675">
    <property type="entry name" value="Beta-grasp_dom_sf"/>
</dbReference>
<comment type="cofactor">
    <cofactor evidence="1">
        <name>[3Fe-4S] cluster</name>
        <dbReference type="ChEBI" id="CHEBI:21137"/>
    </cofactor>
</comment>
<gene>
    <name evidence="5" type="ORF">ENK37_02930</name>
</gene>
<evidence type="ECO:0000313" key="5">
    <source>
        <dbReference type="EMBL" id="HGY08997.1"/>
    </source>
</evidence>
<organism evidence="5">
    <name type="scientific">Oceanithermus profundus</name>
    <dbReference type="NCBI Taxonomy" id="187137"/>
    <lineage>
        <taxon>Bacteria</taxon>
        <taxon>Thermotogati</taxon>
        <taxon>Deinococcota</taxon>
        <taxon>Deinococci</taxon>
        <taxon>Thermales</taxon>
        <taxon>Thermaceae</taxon>
        <taxon>Oceanithermus</taxon>
    </lineage>
</organism>
<feature type="domain" description="Succinate dehydogenase/fumarate reductase N-terminal" evidence="4">
    <location>
        <begin position="4"/>
        <end position="51"/>
    </location>
</feature>
<dbReference type="Gene3D" id="3.10.20.30">
    <property type="match status" value="1"/>
</dbReference>
<evidence type="ECO:0000256" key="1">
    <source>
        <dbReference type="ARBA" id="ARBA00001927"/>
    </source>
</evidence>
<dbReference type="GO" id="GO:0051536">
    <property type="term" value="F:iron-sulfur cluster binding"/>
    <property type="evidence" value="ECO:0007669"/>
    <property type="project" value="InterPro"/>
</dbReference>
<dbReference type="Proteomes" id="UP000885759">
    <property type="component" value="Unassembled WGS sequence"/>
</dbReference>
<evidence type="ECO:0000256" key="2">
    <source>
        <dbReference type="ARBA" id="ARBA00009433"/>
    </source>
</evidence>
<dbReference type="InterPro" id="IPR025192">
    <property type="entry name" value="Succ_DH/fum_Rdtase_N"/>
</dbReference>
<comment type="caution">
    <text evidence="5">The sequence shown here is derived from an EMBL/GenBank/DDBJ whole genome shotgun (WGS) entry which is preliminary data.</text>
</comment>
<feature type="non-terminal residue" evidence="5">
    <location>
        <position position="51"/>
    </location>
</feature>
<comment type="similarity">
    <text evidence="2">Belongs to the succinate dehydrogenase/fumarate reductase iron-sulfur protein family.</text>
</comment>
<dbReference type="EMBL" id="DRPZ01000075">
    <property type="protein sequence ID" value="HGY08997.1"/>
    <property type="molecule type" value="Genomic_DNA"/>
</dbReference>
<comment type="cofactor">
    <cofactor evidence="3">
        <name>[2Fe-2S] cluster</name>
        <dbReference type="ChEBI" id="CHEBI:190135"/>
    </cofactor>
</comment>
<evidence type="ECO:0000256" key="3">
    <source>
        <dbReference type="ARBA" id="ARBA00034078"/>
    </source>
</evidence>
<name>A0A7C4ZFZ1_9DEIN</name>
<protein>
    <submittedName>
        <fullName evidence="5">Succinate dehydrogenase iron-sulfur subunit</fullName>
    </submittedName>
</protein>
<dbReference type="GO" id="GO:0009055">
    <property type="term" value="F:electron transfer activity"/>
    <property type="evidence" value="ECO:0007669"/>
    <property type="project" value="InterPro"/>
</dbReference>
<dbReference type="SUPFAM" id="SSF54292">
    <property type="entry name" value="2Fe-2S ferredoxin-like"/>
    <property type="match status" value="1"/>
</dbReference>
<dbReference type="Pfam" id="PF13085">
    <property type="entry name" value="Fer2_3"/>
    <property type="match status" value="1"/>
</dbReference>
<dbReference type="InterPro" id="IPR036010">
    <property type="entry name" value="2Fe-2S_ferredoxin-like_sf"/>
</dbReference>
<reference evidence="5" key="1">
    <citation type="journal article" date="2020" name="mSystems">
        <title>Genome- and Community-Level Interaction Insights into Carbon Utilization and Element Cycling Functions of Hydrothermarchaeota in Hydrothermal Sediment.</title>
        <authorList>
            <person name="Zhou Z."/>
            <person name="Liu Y."/>
            <person name="Xu W."/>
            <person name="Pan J."/>
            <person name="Luo Z.H."/>
            <person name="Li M."/>
        </authorList>
    </citation>
    <scope>NUCLEOTIDE SEQUENCE [LARGE SCALE GENOMIC DNA]</scope>
    <source>
        <strain evidence="5">HyVt-570</strain>
    </source>
</reference>
<dbReference type="AlphaFoldDB" id="A0A7C4ZFZ1"/>